<dbReference type="InterPro" id="IPR046639">
    <property type="entry name" value="DUF6751"/>
</dbReference>
<dbReference type="PATRIC" id="fig|1502.174.peg.932"/>
<organism evidence="1 2">
    <name type="scientific">Clostridium perfringens</name>
    <dbReference type="NCBI Taxonomy" id="1502"/>
    <lineage>
        <taxon>Bacteria</taxon>
        <taxon>Bacillati</taxon>
        <taxon>Bacillota</taxon>
        <taxon>Clostridia</taxon>
        <taxon>Eubacteriales</taxon>
        <taxon>Clostridiaceae</taxon>
        <taxon>Clostridium</taxon>
    </lineage>
</organism>
<sequence length="141" mass="16485">MNITLFNSVYNPDTEHTEYKRTYLYNVDWQAGKKISEDEKGIISHDLITCFIPFSTDSSDNKSYKTPGEFIRLTPEETEKYFTLKKGDFIVKGIIDFELTDYKRGQCIKDLMNLYEVGTIISIDTNDFGSEYLHHWEVQAK</sequence>
<proteinExistence type="predicted"/>
<name>A0A133NAD6_CLOPF</name>
<dbReference type="RefSeq" id="WP_060794954.1">
    <property type="nucleotide sequence ID" value="NZ_KQ956190.1"/>
</dbReference>
<evidence type="ECO:0000313" key="1">
    <source>
        <dbReference type="EMBL" id="KXA13259.1"/>
    </source>
</evidence>
<dbReference type="Pfam" id="PF20536">
    <property type="entry name" value="DUF6751"/>
    <property type="match status" value="1"/>
</dbReference>
<gene>
    <name evidence="1" type="ORF">HMPREF3222_00919</name>
</gene>
<dbReference type="Proteomes" id="UP000070646">
    <property type="component" value="Unassembled WGS sequence"/>
</dbReference>
<protein>
    <submittedName>
        <fullName evidence="1">Uncharacterized protein</fullName>
    </submittedName>
</protein>
<dbReference type="EMBL" id="LRPU01000044">
    <property type="protein sequence ID" value="KXA13259.1"/>
    <property type="molecule type" value="Genomic_DNA"/>
</dbReference>
<reference evidence="1 2" key="1">
    <citation type="submission" date="2016-01" db="EMBL/GenBank/DDBJ databases">
        <authorList>
            <person name="Oliw E.H."/>
        </authorList>
    </citation>
    <scope>NUCLEOTIDE SEQUENCE [LARGE SCALE GENOMIC DNA]</scope>
    <source>
        <strain evidence="1 2">MJR7757A</strain>
    </source>
</reference>
<evidence type="ECO:0000313" key="2">
    <source>
        <dbReference type="Proteomes" id="UP000070646"/>
    </source>
</evidence>
<dbReference type="AlphaFoldDB" id="A0A133NAD6"/>
<comment type="caution">
    <text evidence="1">The sequence shown here is derived from an EMBL/GenBank/DDBJ whole genome shotgun (WGS) entry which is preliminary data.</text>
</comment>
<accession>A0A133NAD6</accession>